<accession>A0A2D2DTB8</accession>
<dbReference type="OrthoDB" id="5688397at2"/>
<dbReference type="GO" id="GO:0016020">
    <property type="term" value="C:membrane"/>
    <property type="evidence" value="ECO:0007669"/>
    <property type="project" value="UniProtKB-SubCell"/>
</dbReference>
<dbReference type="InterPro" id="IPR023271">
    <property type="entry name" value="Aquaporin-like"/>
</dbReference>
<keyword evidence="4 5" id="KW-0472">Membrane</keyword>
<proteinExistence type="predicted"/>
<comment type="subcellular location">
    <subcellularLocation>
        <location evidence="1">Membrane</location>
        <topology evidence="1">Multi-pass membrane protein</topology>
    </subcellularLocation>
</comment>
<dbReference type="KEGG" id="mass:CR152_29740"/>
<dbReference type="PIRSF" id="PIRSF015380">
    <property type="entry name" value="Site-sp_rcmb"/>
    <property type="match status" value="1"/>
</dbReference>
<dbReference type="Proteomes" id="UP000229897">
    <property type="component" value="Chromosome"/>
</dbReference>
<keyword evidence="7" id="KW-1185">Reference proteome</keyword>
<evidence type="ECO:0000256" key="4">
    <source>
        <dbReference type="ARBA" id="ARBA00023136"/>
    </source>
</evidence>
<dbReference type="Gene3D" id="1.20.1080.10">
    <property type="entry name" value="Glycerol uptake facilitator protein"/>
    <property type="match status" value="1"/>
</dbReference>
<evidence type="ECO:0000256" key="1">
    <source>
        <dbReference type="ARBA" id="ARBA00004141"/>
    </source>
</evidence>
<feature type="transmembrane region" description="Helical" evidence="5">
    <location>
        <begin position="397"/>
        <end position="418"/>
    </location>
</feature>
<organism evidence="6 7">
    <name type="scientific">Massilia violaceinigra</name>
    <dbReference type="NCBI Taxonomy" id="2045208"/>
    <lineage>
        <taxon>Bacteria</taxon>
        <taxon>Pseudomonadati</taxon>
        <taxon>Pseudomonadota</taxon>
        <taxon>Betaproteobacteria</taxon>
        <taxon>Burkholderiales</taxon>
        <taxon>Oxalobacteraceae</taxon>
        <taxon>Telluria group</taxon>
        <taxon>Massilia</taxon>
    </lineage>
</organism>
<feature type="transmembrane region" description="Helical" evidence="5">
    <location>
        <begin position="459"/>
        <end position="482"/>
    </location>
</feature>
<feature type="transmembrane region" description="Helical" evidence="5">
    <location>
        <begin position="364"/>
        <end position="385"/>
    </location>
</feature>
<evidence type="ECO:0000256" key="2">
    <source>
        <dbReference type="ARBA" id="ARBA00022692"/>
    </source>
</evidence>
<dbReference type="InterPro" id="IPR011385">
    <property type="entry name" value="Site-sp_rcmbase"/>
</dbReference>
<evidence type="ECO:0000313" key="7">
    <source>
        <dbReference type="Proteomes" id="UP000229897"/>
    </source>
</evidence>
<dbReference type="RefSeq" id="WP_099881053.1">
    <property type="nucleotide sequence ID" value="NZ_CP024608.1"/>
</dbReference>
<feature type="transmembrane region" description="Helical" evidence="5">
    <location>
        <begin position="626"/>
        <end position="649"/>
    </location>
</feature>
<sequence length="698" mass="76634">MLSTLERIDPHSDRIDILVDLVEQLRPRRRADIATSADRVRTLCQLLRGNPAQASALRSYVTRVLDSRRHASLYTDIGVLSNDGFFTELKRRISYRFLPPALGDVYLSDAIDQVLYVKTDYRWIRTVPAADWLELFDVVSNATAAPHASPANARRTTALGMLEAIRTLSCRVCALGFEPRLISSHADIENFDSPFLMQNIEVNNYLDGYARLLTGETASMDDARHLLVMLDQCDSVVAKIRKNALSHGTSVALTYLLLALTQSIDRLRKLLFLVDVSGHLPAAPSVDLETLANEATPDYAPPTSLRRAGAIALAQELVEAHNNKYTVRDLFADNIDLLARNVTENASRTGEHYIADTRAQLGGMFLSSAGAGLIVGFMALFKILLGTLRAAPLVEAFLFSLNYSLGFMLIHVLHFTVATKQPAMTASRIAAGLSSKDGRNIDLDSMAALINKVFRTQCFAVLGNLATAIPTAWLIAMGYHYATGRHLVTPDKAMHLLHDIDPIHSLALFYAAIAGVCLFVAGLISGYFDNKALYTRMAQRVYQLRGLGRLLGPDRLRRLSMYIENNLGSLMGNLYFGILLGTIGTLGFLFGLPLDIRHVTFSSANFATALVALDHNMSWELALTSIGGFLSIGTVNLVVSFGLALLVALRARKIHFEHGILLLKALGRRFLAAPIDFFIGPKDMPSEPLEAVPIRGSK</sequence>
<dbReference type="AlphaFoldDB" id="A0A2D2DTB8"/>
<name>A0A2D2DTB8_9BURK</name>
<protein>
    <submittedName>
        <fullName evidence="6">Recombinase</fullName>
    </submittedName>
</protein>
<reference evidence="6" key="1">
    <citation type="submission" date="2017-10" db="EMBL/GenBank/DDBJ databases">
        <title>Massilia psychrophilum sp. nov., a novel purple-pigmented bacterium isolated from Tianshan glacier, Xinjiang Municipality, China.</title>
        <authorList>
            <person name="Wang H."/>
        </authorList>
    </citation>
    <scope>NUCLEOTIDE SEQUENCE [LARGE SCALE GENOMIC DNA]</scope>
    <source>
        <strain evidence="6">B2</strain>
    </source>
</reference>
<keyword evidence="3 5" id="KW-1133">Transmembrane helix</keyword>
<feature type="transmembrane region" description="Helical" evidence="5">
    <location>
        <begin position="502"/>
        <end position="528"/>
    </location>
</feature>
<gene>
    <name evidence="6" type="ORF">CR152_29740</name>
</gene>
<dbReference type="EMBL" id="CP024608">
    <property type="protein sequence ID" value="ATQ78228.1"/>
    <property type="molecule type" value="Genomic_DNA"/>
</dbReference>
<dbReference type="Pfam" id="PF10136">
    <property type="entry name" value="SpecificRecomb"/>
    <property type="match status" value="1"/>
</dbReference>
<feature type="transmembrane region" description="Helical" evidence="5">
    <location>
        <begin position="567"/>
        <end position="592"/>
    </location>
</feature>
<evidence type="ECO:0000313" key="6">
    <source>
        <dbReference type="EMBL" id="ATQ78228.1"/>
    </source>
</evidence>
<keyword evidence="2 5" id="KW-0812">Transmembrane</keyword>
<evidence type="ECO:0000256" key="5">
    <source>
        <dbReference type="SAM" id="Phobius"/>
    </source>
</evidence>
<evidence type="ECO:0000256" key="3">
    <source>
        <dbReference type="ARBA" id="ARBA00022989"/>
    </source>
</evidence>